<dbReference type="AlphaFoldDB" id="A0A1G5PUH2"/>
<gene>
    <name evidence="2" type="ORF">SAMN03097708_00860</name>
</gene>
<dbReference type="STRING" id="415747.SAMN03097708_00860"/>
<accession>A0A1G5PUH2</accession>
<reference evidence="2 3" key="1">
    <citation type="submission" date="2016-10" db="EMBL/GenBank/DDBJ databases">
        <authorList>
            <person name="de Groot N.N."/>
        </authorList>
    </citation>
    <scope>NUCLEOTIDE SEQUENCE [LARGE SCALE GENOMIC DNA]</scope>
    <source>
        <strain evidence="2 3">HLD2</strain>
    </source>
</reference>
<dbReference type="Pfam" id="PF03843">
    <property type="entry name" value="Slp"/>
    <property type="match status" value="1"/>
</dbReference>
<keyword evidence="3" id="KW-1185">Reference proteome</keyword>
<dbReference type="PANTHER" id="PTHR37530:SF1">
    <property type="entry name" value="OUTER MEMBRANE PROTEIN SLP"/>
    <property type="match status" value="1"/>
</dbReference>
<keyword evidence="2" id="KW-0449">Lipoprotein</keyword>
<evidence type="ECO:0000256" key="1">
    <source>
        <dbReference type="SAM" id="SignalP"/>
    </source>
</evidence>
<organism evidence="2 3">
    <name type="scientific">Thiohalomonas denitrificans</name>
    <dbReference type="NCBI Taxonomy" id="415747"/>
    <lineage>
        <taxon>Bacteria</taxon>
        <taxon>Pseudomonadati</taxon>
        <taxon>Pseudomonadota</taxon>
        <taxon>Gammaproteobacteria</taxon>
        <taxon>Thiohalomonadales</taxon>
        <taxon>Thiohalomonadaceae</taxon>
        <taxon>Thiohalomonas</taxon>
    </lineage>
</organism>
<proteinExistence type="predicted"/>
<evidence type="ECO:0000313" key="2">
    <source>
        <dbReference type="EMBL" id="SCZ53067.1"/>
    </source>
</evidence>
<protein>
    <submittedName>
        <fullName evidence="2">Outer membrane lipoprotein</fullName>
    </submittedName>
</protein>
<evidence type="ECO:0000313" key="3">
    <source>
        <dbReference type="Proteomes" id="UP000199648"/>
    </source>
</evidence>
<dbReference type="PIRSF" id="PIRSF004982">
    <property type="entry name" value="SlP"/>
    <property type="match status" value="1"/>
</dbReference>
<dbReference type="EMBL" id="FMWD01000002">
    <property type="protein sequence ID" value="SCZ53067.1"/>
    <property type="molecule type" value="Genomic_DNA"/>
</dbReference>
<feature type="signal peptide" evidence="1">
    <location>
        <begin position="1"/>
        <end position="17"/>
    </location>
</feature>
<dbReference type="PROSITE" id="PS51257">
    <property type="entry name" value="PROKAR_LIPOPROTEIN"/>
    <property type="match status" value="1"/>
</dbReference>
<dbReference type="RefSeq" id="WP_092992957.1">
    <property type="nucleotide sequence ID" value="NZ_FMWD01000002.1"/>
</dbReference>
<feature type="chain" id="PRO_5011689102" evidence="1">
    <location>
        <begin position="18"/>
        <end position="180"/>
    </location>
</feature>
<name>A0A1G5PUH2_9GAMM</name>
<keyword evidence="1" id="KW-0732">Signal</keyword>
<dbReference type="Proteomes" id="UP000199648">
    <property type="component" value="Unassembled WGS sequence"/>
</dbReference>
<dbReference type="NCBIfam" id="TIGR00752">
    <property type="entry name" value="slp"/>
    <property type="match status" value="1"/>
</dbReference>
<sequence length="180" mass="20852">MTRLLLFLTVLTLGACATQVPEPIQTAPAGNPPVAEVRSNPERFEGSRVRWGGTIANVQNRANETLIQIVARDLTDAGKPKYEDRSSGRFMARIDGFVDPAVYAQGRRLTVTGEIVGSLVEPVGEYDYRFPVIEVEASYLWPRETESVRRPYYYDPFWDPFWYDPWYHPYRPFGYRPYYW</sequence>
<dbReference type="PANTHER" id="PTHR37530">
    <property type="entry name" value="OUTER MEMBRANE PROTEIN SLP"/>
    <property type="match status" value="1"/>
</dbReference>
<dbReference type="InterPro" id="IPR004658">
    <property type="entry name" value="OMP_Slp"/>
</dbReference>
<dbReference type="GO" id="GO:0019867">
    <property type="term" value="C:outer membrane"/>
    <property type="evidence" value="ECO:0007669"/>
    <property type="project" value="InterPro"/>
</dbReference>
<dbReference type="OrthoDB" id="5295757at2"/>